<comment type="similarity">
    <text evidence="2 10">Belongs to the TRAFAC class TrmE-Era-EngA-EngB-Septin-like GTPase superfamily. EngB GTPase family.</text>
</comment>
<protein>
    <recommendedName>
        <fullName evidence="10">Probable GTP-binding protein EngB</fullName>
    </recommendedName>
</protein>
<dbReference type="GO" id="GO:0000917">
    <property type="term" value="P:division septum assembly"/>
    <property type="evidence" value="ECO:0007669"/>
    <property type="project" value="UniProtKB-KW"/>
</dbReference>
<dbReference type="RefSeq" id="WP_111333387.1">
    <property type="nucleotide sequence ID" value="NZ_CP030032.1"/>
</dbReference>
<keyword evidence="7 10" id="KW-0342">GTP-binding</keyword>
<keyword evidence="9 10" id="KW-0131">Cell cycle</keyword>
<proteinExistence type="inferred from homology"/>
<dbReference type="Pfam" id="PF01926">
    <property type="entry name" value="MMR_HSR1"/>
    <property type="match status" value="1"/>
</dbReference>
<evidence type="ECO:0000313" key="11">
    <source>
        <dbReference type="EMBL" id="AWV89131.1"/>
    </source>
</evidence>
<evidence type="ECO:0000256" key="7">
    <source>
        <dbReference type="ARBA" id="ARBA00023134"/>
    </source>
</evidence>
<comment type="cofactor">
    <cofactor evidence="1">
        <name>Mg(2+)</name>
        <dbReference type="ChEBI" id="CHEBI:18420"/>
    </cofactor>
</comment>
<evidence type="ECO:0000256" key="10">
    <source>
        <dbReference type="HAMAP-Rule" id="MF_00321"/>
    </source>
</evidence>
<dbReference type="PANTHER" id="PTHR11649">
    <property type="entry name" value="MSS1/TRME-RELATED GTP-BINDING PROTEIN"/>
    <property type="match status" value="1"/>
</dbReference>
<evidence type="ECO:0000256" key="4">
    <source>
        <dbReference type="ARBA" id="ARBA00022723"/>
    </source>
</evidence>
<keyword evidence="12" id="KW-1185">Reference proteome</keyword>
<sequence length="197" mass="22248">MKVKKAEFIKSATKASQFPPADRPEVAFAGRSNVGKSSLINTLVNRKDLVKVSGRPGRTQLLNFFNVNDVLNFVDLPGYGFAKVPLEVKRQWQPMIEGYLANRPNLIAMVCIMDFRRGVQDDDLALIHAAPHFKVQPILVFTKADKLKKQETVRKRAELAKQFGVKAEEILLFSSLKKTGIPELWQRIEELTGLTEQ</sequence>
<evidence type="ECO:0000256" key="9">
    <source>
        <dbReference type="ARBA" id="ARBA00023306"/>
    </source>
</evidence>
<dbReference type="EMBL" id="CP030032">
    <property type="protein sequence ID" value="AWV89131.1"/>
    <property type="molecule type" value="Genomic_DNA"/>
</dbReference>
<dbReference type="PROSITE" id="PS51706">
    <property type="entry name" value="G_ENGB"/>
    <property type="match status" value="1"/>
</dbReference>
<dbReference type="AlphaFoldDB" id="A0A2Z4FJE7"/>
<name>A0A2Z4FJE7_9DELT</name>
<evidence type="ECO:0000256" key="5">
    <source>
        <dbReference type="ARBA" id="ARBA00022741"/>
    </source>
</evidence>
<dbReference type="CDD" id="cd01876">
    <property type="entry name" value="YihA_EngB"/>
    <property type="match status" value="1"/>
</dbReference>
<organism evidence="11 12">
    <name type="scientific">Bradymonas sediminis</name>
    <dbReference type="NCBI Taxonomy" id="1548548"/>
    <lineage>
        <taxon>Bacteria</taxon>
        <taxon>Deltaproteobacteria</taxon>
        <taxon>Bradymonadales</taxon>
        <taxon>Bradymonadaceae</taxon>
        <taxon>Bradymonas</taxon>
    </lineage>
</organism>
<evidence type="ECO:0000256" key="2">
    <source>
        <dbReference type="ARBA" id="ARBA00009638"/>
    </source>
</evidence>
<evidence type="ECO:0000256" key="1">
    <source>
        <dbReference type="ARBA" id="ARBA00001946"/>
    </source>
</evidence>
<dbReference type="OrthoDB" id="9804921at2"/>
<dbReference type="GO" id="GO:0046872">
    <property type="term" value="F:metal ion binding"/>
    <property type="evidence" value="ECO:0007669"/>
    <property type="project" value="UniProtKB-KW"/>
</dbReference>
<reference evidence="11 12" key="1">
    <citation type="submission" date="2018-06" db="EMBL/GenBank/DDBJ databases">
        <title>Lujinxingia sediminis gen. nov. sp. nov., a new facultative anaerobic member of the class Deltaproteobacteria, and proposal of Lujinxingaceae fam. nov.</title>
        <authorList>
            <person name="Guo L.-Y."/>
            <person name="Li C.-M."/>
            <person name="Wang S."/>
            <person name="Du Z.-J."/>
        </authorList>
    </citation>
    <scope>NUCLEOTIDE SEQUENCE [LARGE SCALE GENOMIC DNA]</scope>
    <source>
        <strain evidence="11 12">FA350</strain>
    </source>
</reference>
<keyword evidence="4" id="KW-0479">Metal-binding</keyword>
<keyword evidence="8 10" id="KW-0717">Septation</keyword>
<evidence type="ECO:0000313" key="12">
    <source>
        <dbReference type="Proteomes" id="UP000249799"/>
    </source>
</evidence>
<dbReference type="KEGG" id="bsed:DN745_07190"/>
<dbReference type="NCBIfam" id="TIGR03598">
    <property type="entry name" value="GTPase_YsxC"/>
    <property type="match status" value="1"/>
</dbReference>
<dbReference type="InterPro" id="IPR027417">
    <property type="entry name" value="P-loop_NTPase"/>
</dbReference>
<dbReference type="InterPro" id="IPR006073">
    <property type="entry name" value="GTP-bd"/>
</dbReference>
<dbReference type="FunFam" id="3.40.50.300:FF:000098">
    <property type="entry name" value="Probable GTP-binding protein EngB"/>
    <property type="match status" value="1"/>
</dbReference>
<comment type="function">
    <text evidence="10">Necessary for normal cell division and for the maintenance of normal septation.</text>
</comment>
<dbReference type="InterPro" id="IPR019987">
    <property type="entry name" value="GTP-bd_ribosome_bio_YsxC"/>
</dbReference>
<dbReference type="Proteomes" id="UP000249799">
    <property type="component" value="Chromosome"/>
</dbReference>
<evidence type="ECO:0000256" key="6">
    <source>
        <dbReference type="ARBA" id="ARBA00022842"/>
    </source>
</evidence>
<dbReference type="GO" id="GO:0005525">
    <property type="term" value="F:GTP binding"/>
    <property type="evidence" value="ECO:0007669"/>
    <property type="project" value="UniProtKB-UniRule"/>
</dbReference>
<gene>
    <name evidence="10" type="primary">engB</name>
    <name evidence="11" type="ORF">DN745_07190</name>
</gene>
<dbReference type="SUPFAM" id="SSF52540">
    <property type="entry name" value="P-loop containing nucleoside triphosphate hydrolases"/>
    <property type="match status" value="1"/>
</dbReference>
<keyword evidence="6" id="KW-0460">Magnesium</keyword>
<keyword evidence="3 10" id="KW-0132">Cell division</keyword>
<evidence type="ECO:0000256" key="3">
    <source>
        <dbReference type="ARBA" id="ARBA00022618"/>
    </source>
</evidence>
<dbReference type="Gene3D" id="3.40.50.300">
    <property type="entry name" value="P-loop containing nucleotide triphosphate hydrolases"/>
    <property type="match status" value="1"/>
</dbReference>
<dbReference type="GO" id="GO:0005829">
    <property type="term" value="C:cytosol"/>
    <property type="evidence" value="ECO:0007669"/>
    <property type="project" value="TreeGrafter"/>
</dbReference>
<dbReference type="InterPro" id="IPR030393">
    <property type="entry name" value="G_ENGB_dom"/>
</dbReference>
<dbReference type="PANTHER" id="PTHR11649:SF13">
    <property type="entry name" value="ENGB-TYPE G DOMAIN-CONTAINING PROTEIN"/>
    <property type="match status" value="1"/>
</dbReference>
<dbReference type="HAMAP" id="MF_00321">
    <property type="entry name" value="GTPase_EngB"/>
    <property type="match status" value="1"/>
</dbReference>
<keyword evidence="5 10" id="KW-0547">Nucleotide-binding</keyword>
<evidence type="ECO:0000256" key="8">
    <source>
        <dbReference type="ARBA" id="ARBA00023210"/>
    </source>
</evidence>
<accession>A0A2Z4FJE7</accession>